<dbReference type="PANTHER" id="PTHR43689">
    <property type="entry name" value="HYDROLASE"/>
    <property type="match status" value="1"/>
</dbReference>
<name>A0ABP0JUH4_9DINO</name>
<feature type="domain" description="AB hydrolase-1" evidence="2">
    <location>
        <begin position="239"/>
        <end position="536"/>
    </location>
</feature>
<evidence type="ECO:0000313" key="3">
    <source>
        <dbReference type="EMBL" id="CAK9017885.1"/>
    </source>
</evidence>
<evidence type="ECO:0000259" key="2">
    <source>
        <dbReference type="Pfam" id="PF12697"/>
    </source>
</evidence>
<dbReference type="Gene3D" id="3.40.50.1820">
    <property type="entry name" value="alpha/beta hydrolase"/>
    <property type="match status" value="1"/>
</dbReference>
<accession>A0ABP0JUH4</accession>
<dbReference type="InterPro" id="IPR000073">
    <property type="entry name" value="AB_hydrolase_1"/>
</dbReference>
<proteinExistence type="predicted"/>
<dbReference type="Proteomes" id="UP001642464">
    <property type="component" value="Unassembled WGS sequence"/>
</dbReference>
<keyword evidence="4" id="KW-1185">Reference proteome</keyword>
<protein>
    <recommendedName>
        <fullName evidence="2">AB hydrolase-1 domain-containing protein</fullName>
    </recommendedName>
</protein>
<dbReference type="PANTHER" id="PTHR43689:SF1">
    <property type="entry name" value="ALPHA_BETA-HYDROLASES SUPERFAMILY PROTEIN"/>
    <property type="match status" value="1"/>
</dbReference>
<comment type="caution">
    <text evidence="3">The sequence shown here is derived from an EMBL/GenBank/DDBJ whole genome shotgun (WGS) entry which is preliminary data.</text>
</comment>
<dbReference type="Pfam" id="PF12697">
    <property type="entry name" value="Abhydrolase_6"/>
    <property type="match status" value="1"/>
</dbReference>
<gene>
    <name evidence="3" type="ORF">SCF082_LOCUS13853</name>
</gene>
<dbReference type="EMBL" id="CAXAMM010008602">
    <property type="protein sequence ID" value="CAK9017885.1"/>
    <property type="molecule type" value="Genomic_DNA"/>
</dbReference>
<dbReference type="InterPro" id="IPR029058">
    <property type="entry name" value="AB_hydrolase_fold"/>
</dbReference>
<evidence type="ECO:0000313" key="4">
    <source>
        <dbReference type="Proteomes" id="UP001642464"/>
    </source>
</evidence>
<evidence type="ECO:0000256" key="1">
    <source>
        <dbReference type="SAM" id="MobiDB-lite"/>
    </source>
</evidence>
<feature type="region of interest" description="Disordered" evidence="1">
    <location>
        <begin position="74"/>
        <end position="98"/>
    </location>
</feature>
<sequence length="616" mass="67506">MLHSNEEVTKEVEARTKLELPVVLHANIVPCDAAGRVMGDQRKQHLGNRQMHVGSIPHIVAWLQELVQLGDEVHREKPKPGSPARAGHVRTRPLSPAAPCGRPRFGESDLVSHDGRQLRFGYRPLQRWERCATLMASFALLGLLARARQSPWQRAARVLSSGRSHWLVWSLSALWIVGSAWATHAVLKLCAVMCFARPKLLPPESILPSASSSIRHLPGKVAVHLLRRPPDSTEDVMPVLCFHGFGANATSYEDLLDALMAQLPSALLLCPDQVGFGLTRRPSLEIHRQLRRNDLPAHLLRPKDQASALDSLTPLQMYTLSGNAVIANALLNSEPLLPSGPSSLLVIGHSMGAITAAAVAVSQARQGTVVNLILESPAFLTNPTKHLKSSTIGAVTALSLRFQRAFLRLVLQLPGLTYNRRFWERGLSVASQLDGEALKRQVLRYRWPSLSVRWAYGLSNFVTARLITMEDALVLHELIEASMEGNLRVLIVTGDQDKVVPVGRSKFLQKLLQCDLELIEGCGHIAHEEDPERFAELVARFLKAQAMETDGGGLFGGALGRAGHRLGRLGRCDRTGGFFMKPRPYSLEAGSDERSGGFWPLRSGAAAPSCAPPLGW</sequence>
<organism evidence="3 4">
    <name type="scientific">Durusdinium trenchii</name>
    <dbReference type="NCBI Taxonomy" id="1381693"/>
    <lineage>
        <taxon>Eukaryota</taxon>
        <taxon>Sar</taxon>
        <taxon>Alveolata</taxon>
        <taxon>Dinophyceae</taxon>
        <taxon>Suessiales</taxon>
        <taxon>Symbiodiniaceae</taxon>
        <taxon>Durusdinium</taxon>
    </lineage>
</organism>
<dbReference type="SUPFAM" id="SSF53474">
    <property type="entry name" value="alpha/beta-Hydrolases"/>
    <property type="match status" value="1"/>
</dbReference>
<reference evidence="3 4" key="1">
    <citation type="submission" date="2024-02" db="EMBL/GenBank/DDBJ databases">
        <authorList>
            <person name="Chen Y."/>
            <person name="Shah S."/>
            <person name="Dougan E. K."/>
            <person name="Thang M."/>
            <person name="Chan C."/>
        </authorList>
    </citation>
    <scope>NUCLEOTIDE SEQUENCE [LARGE SCALE GENOMIC DNA]</scope>
</reference>